<dbReference type="AlphaFoldDB" id="A0A3G9IC74"/>
<reference evidence="2 3" key="1">
    <citation type="submission" date="2018-11" db="EMBL/GenBank/DDBJ databases">
        <title>Complete genome sequence of Nocardioides baekrokdamisoli strain KCTC 39748.</title>
        <authorList>
            <person name="Kang S.W."/>
            <person name="Lee K.C."/>
            <person name="Kim K.K."/>
            <person name="Kim J.S."/>
            <person name="Kim D.S."/>
            <person name="Ko S.H."/>
            <person name="Yang S.H."/>
            <person name="Shin Y.K."/>
            <person name="Lee J.S."/>
        </authorList>
    </citation>
    <scope>NUCLEOTIDE SEQUENCE [LARGE SCALE GENOMIC DNA]</scope>
    <source>
        <strain evidence="2 3">KCTC 39748</strain>
    </source>
</reference>
<dbReference type="Proteomes" id="UP000271573">
    <property type="component" value="Chromosome"/>
</dbReference>
<accession>A0A3G9IC74</accession>
<protein>
    <submittedName>
        <fullName evidence="2">Uncharacterized protein</fullName>
    </submittedName>
</protein>
<sequence length="242" mass="25145">MLRCDAYVLLDSCLDLLWGSACVHCGRAGRVLCRECSEALAPVPAEHWPSPVPAGLVRPIASAAYEGLIRDVVLATKERRQHQLVSVLAAYVAAAAAAHQGARPVVLVPVPSRAVTVSERGLDTTAAAARRAAGLLRRAGLPASYAPLLTLRGGVADQAGLTAVQRAANLDRAFTCPAHRVRALAARLPAAHVLICDDVITTGATAREAQRALEAVGMPVKGIAAIAATQKRKTLGLPCLGV</sequence>
<dbReference type="CDD" id="cd06223">
    <property type="entry name" value="PRTases_typeI"/>
    <property type="match status" value="1"/>
</dbReference>
<dbReference type="PANTHER" id="PTHR47505">
    <property type="entry name" value="DNA UTILIZATION PROTEIN YHGH"/>
    <property type="match status" value="1"/>
</dbReference>
<evidence type="ECO:0000313" key="2">
    <source>
        <dbReference type="EMBL" id="BBH16507.1"/>
    </source>
</evidence>
<dbReference type="Gene3D" id="3.40.50.2020">
    <property type="match status" value="1"/>
</dbReference>
<dbReference type="InterPro" id="IPR029057">
    <property type="entry name" value="PRTase-like"/>
</dbReference>
<dbReference type="KEGG" id="nbe:Back2_07940"/>
<organism evidence="2 3">
    <name type="scientific">Nocardioides baekrokdamisoli</name>
    <dbReference type="NCBI Taxonomy" id="1804624"/>
    <lineage>
        <taxon>Bacteria</taxon>
        <taxon>Bacillati</taxon>
        <taxon>Actinomycetota</taxon>
        <taxon>Actinomycetes</taxon>
        <taxon>Propionibacteriales</taxon>
        <taxon>Nocardioidaceae</taxon>
        <taxon>Nocardioides</taxon>
    </lineage>
</organism>
<dbReference type="PANTHER" id="PTHR47505:SF1">
    <property type="entry name" value="DNA UTILIZATION PROTEIN YHGH"/>
    <property type="match status" value="1"/>
</dbReference>
<evidence type="ECO:0000256" key="1">
    <source>
        <dbReference type="ARBA" id="ARBA00008007"/>
    </source>
</evidence>
<evidence type="ECO:0000313" key="3">
    <source>
        <dbReference type="Proteomes" id="UP000271573"/>
    </source>
</evidence>
<dbReference type="SUPFAM" id="SSF53271">
    <property type="entry name" value="PRTase-like"/>
    <property type="match status" value="1"/>
</dbReference>
<dbReference type="InterPro" id="IPR051910">
    <property type="entry name" value="ComF/GntX_DNA_util-trans"/>
</dbReference>
<dbReference type="EMBL" id="AP019307">
    <property type="protein sequence ID" value="BBH16507.1"/>
    <property type="molecule type" value="Genomic_DNA"/>
</dbReference>
<name>A0A3G9IC74_9ACTN</name>
<dbReference type="RefSeq" id="WP_125566955.1">
    <property type="nucleotide sequence ID" value="NZ_AP019307.1"/>
</dbReference>
<comment type="similarity">
    <text evidence="1">Belongs to the ComF/GntX family.</text>
</comment>
<dbReference type="OrthoDB" id="5244859at2"/>
<gene>
    <name evidence="2" type="ORF">Back2_07940</name>
</gene>
<dbReference type="InterPro" id="IPR000836">
    <property type="entry name" value="PRTase_dom"/>
</dbReference>
<proteinExistence type="inferred from homology"/>
<keyword evidence="3" id="KW-1185">Reference proteome</keyword>